<organism evidence="3 4">
    <name type="scientific">Drosophila erecta</name>
    <name type="common">Fruit fly</name>
    <dbReference type="NCBI Taxonomy" id="7220"/>
    <lineage>
        <taxon>Eukaryota</taxon>
        <taxon>Metazoa</taxon>
        <taxon>Ecdysozoa</taxon>
        <taxon>Arthropoda</taxon>
        <taxon>Hexapoda</taxon>
        <taxon>Insecta</taxon>
        <taxon>Pterygota</taxon>
        <taxon>Neoptera</taxon>
        <taxon>Endopterygota</taxon>
        <taxon>Diptera</taxon>
        <taxon>Brachycera</taxon>
        <taxon>Muscomorpha</taxon>
        <taxon>Ephydroidea</taxon>
        <taxon>Drosophilidae</taxon>
        <taxon>Drosophila</taxon>
        <taxon>Sophophora</taxon>
    </lineage>
</organism>
<dbReference type="HOGENOM" id="CLU_365355_0_0_1"/>
<dbReference type="Pfam" id="PF15866">
    <property type="entry name" value="DUF4729"/>
    <property type="match status" value="1"/>
</dbReference>
<dbReference type="Proteomes" id="UP000008711">
    <property type="component" value="Unassembled WGS sequence"/>
</dbReference>
<proteinExistence type="predicted"/>
<name>B3NY49_DROER</name>
<feature type="region of interest" description="Disordered" evidence="1">
    <location>
        <begin position="1"/>
        <end position="59"/>
    </location>
</feature>
<dbReference type="OMA" id="FVMICRN"/>
<feature type="region of interest" description="Disordered" evidence="1">
    <location>
        <begin position="189"/>
        <end position="229"/>
    </location>
</feature>
<reference evidence="3 4" key="1">
    <citation type="journal article" date="2007" name="Nature">
        <title>Evolution of genes and genomes on the Drosophila phylogeny.</title>
        <authorList>
            <consortium name="Drosophila 12 Genomes Consortium"/>
            <person name="Clark A.G."/>
            <person name="Eisen M.B."/>
            <person name="Smith D.R."/>
            <person name="Bergman C.M."/>
            <person name="Oliver B."/>
            <person name="Markow T.A."/>
            <person name="Kaufman T.C."/>
            <person name="Kellis M."/>
            <person name="Gelbart W."/>
            <person name="Iyer V.N."/>
            <person name="Pollard D.A."/>
            <person name="Sackton T.B."/>
            <person name="Larracuente A.M."/>
            <person name="Singh N.D."/>
            <person name="Abad J.P."/>
            <person name="Abt D.N."/>
            <person name="Adryan B."/>
            <person name="Aguade M."/>
            <person name="Akashi H."/>
            <person name="Anderson W.W."/>
            <person name="Aquadro C.F."/>
            <person name="Ardell D.H."/>
            <person name="Arguello R."/>
            <person name="Artieri C.G."/>
            <person name="Barbash D.A."/>
            <person name="Barker D."/>
            <person name="Barsanti P."/>
            <person name="Batterham P."/>
            <person name="Batzoglou S."/>
            <person name="Begun D."/>
            <person name="Bhutkar A."/>
            <person name="Blanco E."/>
            <person name="Bosak S.A."/>
            <person name="Bradley R.K."/>
            <person name="Brand A.D."/>
            <person name="Brent M.R."/>
            <person name="Brooks A.N."/>
            <person name="Brown R.H."/>
            <person name="Butlin R.K."/>
            <person name="Caggese C."/>
            <person name="Calvi B.R."/>
            <person name="Bernardo de Carvalho A."/>
            <person name="Caspi A."/>
            <person name="Castrezana S."/>
            <person name="Celniker S.E."/>
            <person name="Chang J.L."/>
            <person name="Chapple C."/>
            <person name="Chatterji S."/>
            <person name="Chinwalla A."/>
            <person name="Civetta A."/>
            <person name="Clifton S.W."/>
            <person name="Comeron J.M."/>
            <person name="Costello J.C."/>
            <person name="Coyne J.A."/>
            <person name="Daub J."/>
            <person name="David R.G."/>
            <person name="Delcher A.L."/>
            <person name="Delehaunty K."/>
            <person name="Do C.B."/>
            <person name="Ebling H."/>
            <person name="Edwards K."/>
            <person name="Eickbush T."/>
            <person name="Evans J.D."/>
            <person name="Filipski A."/>
            <person name="Findeiss S."/>
            <person name="Freyhult E."/>
            <person name="Fulton L."/>
            <person name="Fulton R."/>
            <person name="Garcia A.C."/>
            <person name="Gardiner A."/>
            <person name="Garfield D.A."/>
            <person name="Garvin B.E."/>
            <person name="Gibson G."/>
            <person name="Gilbert D."/>
            <person name="Gnerre S."/>
            <person name="Godfrey J."/>
            <person name="Good R."/>
            <person name="Gotea V."/>
            <person name="Gravely B."/>
            <person name="Greenberg A.J."/>
            <person name="Griffiths-Jones S."/>
            <person name="Gross S."/>
            <person name="Guigo R."/>
            <person name="Gustafson E.A."/>
            <person name="Haerty W."/>
            <person name="Hahn M.W."/>
            <person name="Halligan D.L."/>
            <person name="Halpern A.L."/>
            <person name="Halter G.M."/>
            <person name="Han M.V."/>
            <person name="Heger A."/>
            <person name="Hillier L."/>
            <person name="Hinrichs A.S."/>
            <person name="Holmes I."/>
            <person name="Hoskins R.A."/>
            <person name="Hubisz M.J."/>
            <person name="Hultmark D."/>
            <person name="Huntley M.A."/>
            <person name="Jaffe D.B."/>
            <person name="Jagadeeshan S."/>
            <person name="Jeck W.R."/>
            <person name="Johnson J."/>
            <person name="Jones C.D."/>
            <person name="Jordan W.C."/>
            <person name="Karpen G.H."/>
            <person name="Kataoka E."/>
            <person name="Keightley P.D."/>
            <person name="Kheradpour P."/>
            <person name="Kirkness E.F."/>
            <person name="Koerich L.B."/>
            <person name="Kristiansen K."/>
            <person name="Kudrna D."/>
            <person name="Kulathinal R.J."/>
            <person name="Kumar S."/>
            <person name="Kwok R."/>
            <person name="Lander E."/>
            <person name="Langley C.H."/>
            <person name="Lapoint R."/>
            <person name="Lazzaro B.P."/>
            <person name="Lee S.J."/>
            <person name="Levesque L."/>
            <person name="Li R."/>
            <person name="Lin C.F."/>
            <person name="Lin M.F."/>
            <person name="Lindblad-Toh K."/>
            <person name="Llopart A."/>
            <person name="Long M."/>
            <person name="Low L."/>
            <person name="Lozovsky E."/>
            <person name="Lu J."/>
            <person name="Luo M."/>
            <person name="Machado C.A."/>
            <person name="Makalowski W."/>
            <person name="Marzo M."/>
            <person name="Matsuda M."/>
            <person name="Matzkin L."/>
            <person name="McAllister B."/>
            <person name="McBride C.S."/>
            <person name="McKernan B."/>
            <person name="McKernan K."/>
            <person name="Mendez-Lago M."/>
            <person name="Minx P."/>
            <person name="Mollenhauer M.U."/>
            <person name="Montooth K."/>
            <person name="Mount S.M."/>
            <person name="Mu X."/>
            <person name="Myers E."/>
            <person name="Negre B."/>
            <person name="Newfeld S."/>
            <person name="Nielsen R."/>
            <person name="Noor M.A."/>
            <person name="O'Grady P."/>
            <person name="Pachter L."/>
            <person name="Papaceit M."/>
            <person name="Parisi M.J."/>
            <person name="Parisi M."/>
            <person name="Parts L."/>
            <person name="Pedersen J.S."/>
            <person name="Pesole G."/>
            <person name="Phillippy A.M."/>
            <person name="Ponting C.P."/>
            <person name="Pop M."/>
            <person name="Porcelli D."/>
            <person name="Powell J.R."/>
            <person name="Prohaska S."/>
            <person name="Pruitt K."/>
            <person name="Puig M."/>
            <person name="Quesneville H."/>
            <person name="Ram K.R."/>
            <person name="Rand D."/>
            <person name="Rasmussen M.D."/>
            <person name="Reed L.K."/>
            <person name="Reenan R."/>
            <person name="Reily A."/>
            <person name="Remington K.A."/>
            <person name="Rieger T.T."/>
            <person name="Ritchie M.G."/>
            <person name="Robin C."/>
            <person name="Rogers Y.H."/>
            <person name="Rohde C."/>
            <person name="Rozas J."/>
            <person name="Rubenfield M.J."/>
            <person name="Ruiz A."/>
            <person name="Russo S."/>
            <person name="Salzberg S.L."/>
            <person name="Sanchez-Gracia A."/>
            <person name="Saranga D.J."/>
            <person name="Sato H."/>
            <person name="Schaeffer S.W."/>
            <person name="Schatz M.C."/>
            <person name="Schlenke T."/>
            <person name="Schwartz R."/>
            <person name="Segarra C."/>
            <person name="Singh R.S."/>
            <person name="Sirot L."/>
            <person name="Sirota M."/>
            <person name="Sisneros N.B."/>
            <person name="Smith C.D."/>
            <person name="Smith T.F."/>
            <person name="Spieth J."/>
            <person name="Stage D.E."/>
            <person name="Stark A."/>
            <person name="Stephan W."/>
            <person name="Strausberg R.L."/>
            <person name="Strempel S."/>
            <person name="Sturgill D."/>
            <person name="Sutton G."/>
            <person name="Sutton G.G."/>
            <person name="Tao W."/>
            <person name="Teichmann S."/>
            <person name="Tobari Y.N."/>
            <person name="Tomimura Y."/>
            <person name="Tsolas J.M."/>
            <person name="Valente V.L."/>
            <person name="Venter E."/>
            <person name="Venter J.C."/>
            <person name="Vicario S."/>
            <person name="Vieira F.G."/>
            <person name="Vilella A.J."/>
            <person name="Villasante A."/>
            <person name="Walenz B."/>
            <person name="Wang J."/>
            <person name="Wasserman M."/>
            <person name="Watts T."/>
            <person name="Wilson D."/>
            <person name="Wilson R.K."/>
            <person name="Wing R.A."/>
            <person name="Wolfner M.F."/>
            <person name="Wong A."/>
            <person name="Wong G.K."/>
            <person name="Wu C.I."/>
            <person name="Wu G."/>
            <person name="Yamamoto D."/>
            <person name="Yang H.P."/>
            <person name="Yang S.P."/>
            <person name="Yorke J.A."/>
            <person name="Yoshida K."/>
            <person name="Zdobnov E."/>
            <person name="Zhang P."/>
            <person name="Zhang Y."/>
            <person name="Zimin A.V."/>
            <person name="Baldwin J."/>
            <person name="Abdouelleil A."/>
            <person name="Abdulkadir J."/>
            <person name="Abebe A."/>
            <person name="Abera B."/>
            <person name="Abreu J."/>
            <person name="Acer S.C."/>
            <person name="Aftuck L."/>
            <person name="Alexander A."/>
            <person name="An P."/>
            <person name="Anderson E."/>
            <person name="Anderson S."/>
            <person name="Arachi H."/>
            <person name="Azer M."/>
            <person name="Bachantsang P."/>
            <person name="Barry A."/>
            <person name="Bayul T."/>
            <person name="Berlin A."/>
            <person name="Bessette D."/>
            <person name="Bloom T."/>
            <person name="Blye J."/>
            <person name="Boguslavskiy L."/>
            <person name="Bonnet C."/>
            <person name="Boukhgalter B."/>
            <person name="Bourzgui I."/>
            <person name="Brown A."/>
            <person name="Cahill P."/>
            <person name="Channer S."/>
            <person name="Cheshatsang Y."/>
            <person name="Chuda L."/>
            <person name="Citroen M."/>
            <person name="Collymore A."/>
            <person name="Cooke P."/>
            <person name="Costello M."/>
            <person name="D'Aco K."/>
            <person name="Daza R."/>
            <person name="De Haan G."/>
            <person name="DeGray S."/>
            <person name="DeMaso C."/>
            <person name="Dhargay N."/>
            <person name="Dooley K."/>
            <person name="Dooley E."/>
            <person name="Doricent M."/>
            <person name="Dorje P."/>
            <person name="Dorjee K."/>
            <person name="Dupes A."/>
            <person name="Elong R."/>
            <person name="Falk J."/>
            <person name="Farina A."/>
            <person name="Faro S."/>
            <person name="Ferguson D."/>
            <person name="Fisher S."/>
            <person name="Foley C.D."/>
            <person name="Franke A."/>
            <person name="Friedrich D."/>
            <person name="Gadbois L."/>
            <person name="Gearin G."/>
            <person name="Gearin C.R."/>
            <person name="Giannoukos G."/>
            <person name="Goode T."/>
            <person name="Graham J."/>
            <person name="Grandbois E."/>
            <person name="Grewal S."/>
            <person name="Gyaltsen K."/>
            <person name="Hafez N."/>
            <person name="Hagos B."/>
            <person name="Hall J."/>
            <person name="Henson C."/>
            <person name="Hollinger A."/>
            <person name="Honan T."/>
            <person name="Huard M.D."/>
            <person name="Hughes L."/>
            <person name="Hurhula B."/>
            <person name="Husby M.E."/>
            <person name="Kamat A."/>
            <person name="Kanga B."/>
            <person name="Kashin S."/>
            <person name="Khazanovich D."/>
            <person name="Kisner P."/>
            <person name="Lance K."/>
            <person name="Lara M."/>
            <person name="Lee W."/>
            <person name="Lennon N."/>
            <person name="Letendre F."/>
            <person name="LeVine R."/>
            <person name="Lipovsky A."/>
            <person name="Liu X."/>
            <person name="Liu J."/>
            <person name="Liu S."/>
            <person name="Lokyitsang T."/>
            <person name="Lokyitsang Y."/>
            <person name="Lubonja R."/>
            <person name="Lui A."/>
            <person name="MacDonald P."/>
            <person name="Magnisalis V."/>
            <person name="Maru K."/>
            <person name="Matthews C."/>
            <person name="McCusker W."/>
            <person name="McDonough S."/>
            <person name="Mehta T."/>
            <person name="Meldrim J."/>
            <person name="Meneus L."/>
            <person name="Mihai O."/>
            <person name="Mihalev A."/>
            <person name="Mihova T."/>
            <person name="Mittelman R."/>
            <person name="Mlenga V."/>
            <person name="Montmayeur A."/>
            <person name="Mulrain L."/>
            <person name="Navidi A."/>
            <person name="Naylor J."/>
            <person name="Negash T."/>
            <person name="Nguyen T."/>
            <person name="Nguyen N."/>
            <person name="Nicol R."/>
            <person name="Norbu C."/>
            <person name="Norbu N."/>
            <person name="Novod N."/>
            <person name="O'Neill B."/>
            <person name="Osman S."/>
            <person name="Markiewicz E."/>
            <person name="Oyono O.L."/>
            <person name="Patti C."/>
            <person name="Phunkhang P."/>
            <person name="Pierre F."/>
            <person name="Priest M."/>
            <person name="Raghuraman S."/>
            <person name="Rege F."/>
            <person name="Reyes R."/>
            <person name="Rise C."/>
            <person name="Rogov P."/>
            <person name="Ross K."/>
            <person name="Ryan E."/>
            <person name="Settipalli S."/>
            <person name="Shea T."/>
            <person name="Sherpa N."/>
            <person name="Shi L."/>
            <person name="Shih D."/>
            <person name="Sparrow T."/>
            <person name="Spaulding J."/>
            <person name="Stalker J."/>
            <person name="Stange-Thomann N."/>
            <person name="Stavropoulos S."/>
            <person name="Stone C."/>
            <person name="Strader C."/>
            <person name="Tesfaye S."/>
            <person name="Thomson T."/>
            <person name="Thoulutsang Y."/>
            <person name="Thoulutsang D."/>
            <person name="Topham K."/>
            <person name="Topping I."/>
            <person name="Tsamla T."/>
            <person name="Vassiliev H."/>
            <person name="Vo A."/>
            <person name="Wangchuk T."/>
            <person name="Wangdi T."/>
            <person name="Weiand M."/>
            <person name="Wilkinson J."/>
            <person name="Wilson A."/>
            <person name="Yadav S."/>
            <person name="Young G."/>
            <person name="Yu Q."/>
            <person name="Zembek L."/>
            <person name="Zhong D."/>
            <person name="Zimmer A."/>
            <person name="Zwirko Z."/>
            <person name="Jaffe D.B."/>
            <person name="Alvarez P."/>
            <person name="Brockman W."/>
            <person name="Butler J."/>
            <person name="Chin C."/>
            <person name="Gnerre S."/>
            <person name="Grabherr M."/>
            <person name="Kleber M."/>
            <person name="Mauceli E."/>
            <person name="MacCallum I."/>
        </authorList>
    </citation>
    <scope>NUCLEOTIDE SEQUENCE [LARGE SCALE GENOMIC DNA]</scope>
    <source>
        <strain evidence="3 4">TSC#14021-0224.01</strain>
    </source>
</reference>
<keyword evidence="4" id="KW-1185">Reference proteome</keyword>
<dbReference type="AlphaFoldDB" id="B3NY49"/>
<feature type="domain" description="DUF4729" evidence="2">
    <location>
        <begin position="456"/>
        <end position="652"/>
    </location>
</feature>
<dbReference type="OrthoDB" id="7736976at2759"/>
<protein>
    <recommendedName>
        <fullName evidence="2">DUF4729 domain-containing protein</fullName>
    </recommendedName>
</protein>
<feature type="compositionally biased region" description="Basic and acidic residues" evidence="1">
    <location>
        <begin position="1"/>
        <end position="20"/>
    </location>
</feature>
<reference evidence="3 4" key="2">
    <citation type="journal article" date="2008" name="Bioinformatics">
        <title>Assembly reconciliation.</title>
        <authorList>
            <person name="Zimin A.V."/>
            <person name="Smith D.R."/>
            <person name="Sutton G."/>
            <person name="Yorke J.A."/>
        </authorList>
    </citation>
    <scope>NUCLEOTIDE SEQUENCE [LARGE SCALE GENOMIC DNA]</scope>
    <source>
        <strain evidence="3 4">TSC#14021-0224.01</strain>
    </source>
</reference>
<evidence type="ECO:0000313" key="4">
    <source>
        <dbReference type="Proteomes" id="UP000008711"/>
    </source>
</evidence>
<dbReference type="EMBL" id="CH954180">
    <property type="protein sequence ID" value="EDV47570.1"/>
    <property type="molecule type" value="Genomic_DNA"/>
</dbReference>
<accession>B3NY49</accession>
<dbReference type="InterPro" id="IPR031732">
    <property type="entry name" value="DUF4729"/>
</dbReference>
<dbReference type="eggNOG" id="ENOG502T90W">
    <property type="taxonomic scope" value="Eukaryota"/>
</dbReference>
<evidence type="ECO:0000313" key="3">
    <source>
        <dbReference type="EMBL" id="EDV47570.1"/>
    </source>
</evidence>
<evidence type="ECO:0000256" key="1">
    <source>
        <dbReference type="SAM" id="MobiDB-lite"/>
    </source>
</evidence>
<dbReference type="PhylomeDB" id="B3NY49"/>
<sequence length="682" mass="78173">MGKKFCYSEKNTHARIEKKQNRQGAQNSQLEKGQDAEEKEDDGGADMDPGHSAKPPQKLGVLKNLANGYLKLVHEIEAHLCLPAPPLIEAKPEREVGGEIARNFQSEEEMSQSSEDTTHPGIGFVDLYRRSLYFECLGIPLTSLELFSMECQKNEELEGRVMGGYRAGTEGLDERLTKETEWVAERNLSNRADYHPPKRRNTLENTSKSILFSGKPTKRKPVEHKPVETDLDDETEALLDDEHGSQYSRMELYQHSPKFQSRSSWEYTRNTFRLHGGFTPKPLEVFGVAHAPNAVESSSVEVSGKRLEERKKSCLKKSNRPVAESDFETMEPLRSNDTFTEAWKNSNFNRGQHHQDLRIGGLYSRAEKLKYQPIDRVDAGCSGVPLFKDSDESLERTRYFVSEFDKLSRAERMQDIELRIGQLRWLQAMSDKEYRQRFRKKRIAFKPVLANSMPHACPLNHDECPAVLNDTLLGHFVSRHLDEPGKELREIFEGEQVLMIFSPRAFQPGKTECMSVLGYGGVRNKPCTLPAVRFMPTRNTDLPEPYAHFDAHLPLLVMICRIRLSSVEGRKLRFGGPRLEDEDSLALWLVSRDLPCPIHVVMTVLNRRLDITRSSIMKVRELHKSHDPLDFMLSSKNYMRLSDHDLRVLTNDHTEPIYMEIVVKEYAGIFPRHIPDHFQGVA</sequence>
<evidence type="ECO:0000259" key="2">
    <source>
        <dbReference type="Pfam" id="PF15866"/>
    </source>
</evidence>
<gene>
    <name evidence="3" type="primary">Dere\GG17568</name>
    <name evidence="3" type="synonym">dere_GLEANR_2485</name>
    <name evidence="3" type="synonym">GG17568</name>
    <name evidence="3" type="ORF">Dere_GG17568</name>
</gene>